<comment type="caution">
    <text evidence="2">The sequence shown here is derived from an EMBL/GenBank/DDBJ whole genome shotgun (WGS) entry which is preliminary data.</text>
</comment>
<evidence type="ECO:0000256" key="1">
    <source>
        <dbReference type="SAM" id="Phobius"/>
    </source>
</evidence>
<keyword evidence="1" id="KW-1133">Transmembrane helix</keyword>
<organism evidence="2 3">
    <name type="scientific">Nocardioides malaquae</name>
    <dbReference type="NCBI Taxonomy" id="2773426"/>
    <lineage>
        <taxon>Bacteria</taxon>
        <taxon>Bacillati</taxon>
        <taxon>Actinomycetota</taxon>
        <taxon>Actinomycetes</taxon>
        <taxon>Propionibacteriales</taxon>
        <taxon>Nocardioidaceae</taxon>
        <taxon>Nocardioides</taxon>
    </lineage>
</organism>
<name>A0ABR9RSJ3_9ACTN</name>
<keyword evidence="1" id="KW-0472">Membrane</keyword>
<sequence length="182" mass="19980">MKARGQDLGPALPTRRGPVVAPLLLALVCGVPILADLRAAWWGGASDLGRAGSAAMLLVLVVLPLLLAGLLATYRVHVDDIALTWTWRGRARRTVRFDEMDQVVVGKELFRRPFRLTRDDVVVVRVTTGPHPRQVRVSTVLVRTLTPLLEHLAPWVAAHPELVAPEQHAALDELLGRTSLPR</sequence>
<dbReference type="RefSeq" id="WP_193637873.1">
    <property type="nucleotide sequence ID" value="NZ_JADCSA010000006.1"/>
</dbReference>
<evidence type="ECO:0008006" key="4">
    <source>
        <dbReference type="Google" id="ProtNLM"/>
    </source>
</evidence>
<evidence type="ECO:0000313" key="2">
    <source>
        <dbReference type="EMBL" id="MBE7324538.1"/>
    </source>
</evidence>
<gene>
    <name evidence="2" type="ORF">IEQ44_07725</name>
</gene>
<dbReference type="EMBL" id="JADCSA010000006">
    <property type="protein sequence ID" value="MBE7324538.1"/>
    <property type="molecule type" value="Genomic_DNA"/>
</dbReference>
<reference evidence="2 3" key="1">
    <citation type="submission" date="2020-10" db="EMBL/GenBank/DDBJ databases">
        <title>Nocardioides sp. isolated from sludge.</title>
        <authorList>
            <person name="Zhang X."/>
        </authorList>
    </citation>
    <scope>NUCLEOTIDE SEQUENCE [LARGE SCALE GENOMIC DNA]</scope>
    <source>
        <strain evidence="2 3">Y6</strain>
    </source>
</reference>
<keyword evidence="3" id="KW-1185">Reference proteome</keyword>
<dbReference type="Proteomes" id="UP000756387">
    <property type="component" value="Unassembled WGS sequence"/>
</dbReference>
<feature type="transmembrane region" description="Helical" evidence="1">
    <location>
        <begin position="20"/>
        <end position="41"/>
    </location>
</feature>
<protein>
    <recommendedName>
        <fullName evidence="4">PH domain-containing protein</fullName>
    </recommendedName>
</protein>
<accession>A0ABR9RSJ3</accession>
<feature type="transmembrane region" description="Helical" evidence="1">
    <location>
        <begin position="53"/>
        <end position="74"/>
    </location>
</feature>
<evidence type="ECO:0000313" key="3">
    <source>
        <dbReference type="Proteomes" id="UP000756387"/>
    </source>
</evidence>
<proteinExistence type="predicted"/>
<keyword evidence="1" id="KW-0812">Transmembrane</keyword>